<dbReference type="GO" id="GO:0004497">
    <property type="term" value="F:monooxygenase activity"/>
    <property type="evidence" value="ECO:0007669"/>
    <property type="project" value="UniProtKB-KW"/>
</dbReference>
<keyword evidence="6" id="KW-1185">Reference proteome</keyword>
<dbReference type="PANTHER" id="PTHR43004">
    <property type="entry name" value="TRK SYSTEM POTASSIUM UPTAKE PROTEIN"/>
    <property type="match status" value="1"/>
</dbReference>
<proteinExistence type="predicted"/>
<evidence type="ECO:0000256" key="2">
    <source>
        <dbReference type="ARBA" id="ARBA00022630"/>
    </source>
</evidence>
<organism evidence="5 6">
    <name type="scientific">Ideonella azotifigens</name>
    <dbReference type="NCBI Taxonomy" id="513160"/>
    <lineage>
        <taxon>Bacteria</taxon>
        <taxon>Pseudomonadati</taxon>
        <taxon>Pseudomonadota</taxon>
        <taxon>Betaproteobacteria</taxon>
        <taxon>Burkholderiales</taxon>
        <taxon>Sphaerotilaceae</taxon>
        <taxon>Ideonella</taxon>
    </lineage>
</organism>
<keyword evidence="5" id="KW-0503">Monooxygenase</keyword>
<protein>
    <submittedName>
        <fullName evidence="5">FAD-dependent monooxygenase</fullName>
    </submittedName>
</protein>
<evidence type="ECO:0000256" key="1">
    <source>
        <dbReference type="ARBA" id="ARBA00001974"/>
    </source>
</evidence>
<dbReference type="Gene3D" id="3.50.50.60">
    <property type="entry name" value="FAD/NAD(P)-binding domain"/>
    <property type="match status" value="1"/>
</dbReference>
<dbReference type="Pfam" id="PF21274">
    <property type="entry name" value="Rng_hyd_C"/>
    <property type="match status" value="1"/>
</dbReference>
<dbReference type="PANTHER" id="PTHR43004:SF19">
    <property type="entry name" value="BINDING MONOOXYGENASE, PUTATIVE (JCVI)-RELATED"/>
    <property type="match status" value="1"/>
</dbReference>
<evidence type="ECO:0000256" key="3">
    <source>
        <dbReference type="ARBA" id="ARBA00022827"/>
    </source>
</evidence>
<dbReference type="InterPro" id="IPR002938">
    <property type="entry name" value="FAD-bd"/>
</dbReference>
<gene>
    <name evidence="5" type="ORF">GCM10009107_41930</name>
</gene>
<keyword evidence="2" id="KW-0285">Flavoprotein</keyword>
<sequence length="501" mass="52898">MSEQVDVVVVGAGPVGLLTAIELTLGGVRVLVLERLAAPSRVAKALGIGPLAVEALQRRGMAGAIAAAEACTLALMNRPAASAPGPRYTGHFAGLSLIRADAQKAPDRRGRPVDQPAVESMLGELALSLGIELRRECDVTGFVQQAGGVDVAWSSPAGDGHVRCAWLVGCDGGRSRVRKMAGFAFPGTPPTLTMYQAVLDVDLPERLAPSGWRRTEVGVFSYGFLPRRLVMLDFSGPPADRDAPVAAAEIEAVLRRISGADVRVAALESASKWTDNTRLADSYRRGRVLLAGDAAHVHTPFGGQGMSLGLVDAANLGWKLAAVVRGEMPDSLLDTYTAERRPVAEAVLANTLAQAAIMRPDPQAGAMRELVAKLLQFDDVNRLIGEMTSGLSTRYELGSARDEVGRLAADREIRHGNDRRSLYACMQDGRAVLLDASTDGKASRLVTASTQGIRCVSVDAGPSMLIRPDACVAWVGEGSGTAGLIEALRRWFVPALAEVSV</sequence>
<dbReference type="Gene3D" id="3.40.30.120">
    <property type="match status" value="1"/>
</dbReference>
<name>A0ABN1KA89_9BURK</name>
<dbReference type="EMBL" id="BAAAEW010000026">
    <property type="protein sequence ID" value="GAA0759960.1"/>
    <property type="molecule type" value="Genomic_DNA"/>
</dbReference>
<dbReference type="RefSeq" id="WP_231010034.1">
    <property type="nucleotide sequence ID" value="NZ_BAAAEW010000026.1"/>
</dbReference>
<evidence type="ECO:0000313" key="6">
    <source>
        <dbReference type="Proteomes" id="UP001500279"/>
    </source>
</evidence>
<keyword evidence="3" id="KW-0274">FAD</keyword>
<dbReference type="PRINTS" id="PR00420">
    <property type="entry name" value="RNGMNOXGNASE"/>
</dbReference>
<feature type="domain" description="FAD-binding" evidence="4">
    <location>
        <begin position="5"/>
        <end position="350"/>
    </location>
</feature>
<dbReference type="SUPFAM" id="SSF51905">
    <property type="entry name" value="FAD/NAD(P)-binding domain"/>
    <property type="match status" value="1"/>
</dbReference>
<reference evidence="5 6" key="1">
    <citation type="journal article" date="2019" name="Int. J. Syst. Evol. Microbiol.">
        <title>The Global Catalogue of Microorganisms (GCM) 10K type strain sequencing project: providing services to taxonomists for standard genome sequencing and annotation.</title>
        <authorList>
            <consortium name="The Broad Institute Genomics Platform"/>
            <consortium name="The Broad Institute Genome Sequencing Center for Infectious Disease"/>
            <person name="Wu L."/>
            <person name="Ma J."/>
        </authorList>
    </citation>
    <scope>NUCLEOTIDE SEQUENCE [LARGE SCALE GENOMIC DNA]</scope>
    <source>
        <strain evidence="5 6">JCM 15503</strain>
    </source>
</reference>
<evidence type="ECO:0000313" key="5">
    <source>
        <dbReference type="EMBL" id="GAA0759960.1"/>
    </source>
</evidence>
<keyword evidence="5" id="KW-0560">Oxidoreductase</keyword>
<evidence type="ECO:0000259" key="4">
    <source>
        <dbReference type="Pfam" id="PF01494"/>
    </source>
</evidence>
<dbReference type="Proteomes" id="UP001500279">
    <property type="component" value="Unassembled WGS sequence"/>
</dbReference>
<dbReference type="Pfam" id="PF01494">
    <property type="entry name" value="FAD_binding_3"/>
    <property type="match status" value="1"/>
</dbReference>
<comment type="caution">
    <text evidence="5">The sequence shown here is derived from an EMBL/GenBank/DDBJ whole genome shotgun (WGS) entry which is preliminary data.</text>
</comment>
<dbReference type="Gene3D" id="3.30.70.2450">
    <property type="match status" value="1"/>
</dbReference>
<accession>A0ABN1KA89</accession>
<dbReference type="InterPro" id="IPR036188">
    <property type="entry name" value="FAD/NAD-bd_sf"/>
</dbReference>
<dbReference type="InterPro" id="IPR050641">
    <property type="entry name" value="RIFMO-like"/>
</dbReference>
<comment type="cofactor">
    <cofactor evidence="1">
        <name>FAD</name>
        <dbReference type="ChEBI" id="CHEBI:57692"/>
    </cofactor>
</comment>